<name>A0ACB5TU93_AMBMO</name>
<accession>A0ACB5TU93</accession>
<keyword evidence="2" id="KW-1185">Reference proteome</keyword>
<sequence length="261" mass="30108">MVDSDEQQSPNQIYQSTAGKLLGHGMFNIHQVRNSLGVLYMTCGSVEYPLMKRTRILKVNRDSFILPLFNPERYWKISLFTDDYRVIHDLEKVFAMTCQFHDFTNDQFSDQRDYIQERTTTPTKELRNDQEKFEREDDCGNDTLLVPLSCEGKESPIDMIADGSQIEQDLEGGNAHVVDLDSTQEMQNLLSTSPLENFDSRNSNQELIMPDLEPPVSSSLVLKGNFIQLIPMKFMVLNTTKGLLVFRTLLMILYCRNIFQN</sequence>
<evidence type="ECO:0000313" key="1">
    <source>
        <dbReference type="EMBL" id="GME95200.1"/>
    </source>
</evidence>
<organism evidence="1 2">
    <name type="scientific">Ambrosiozyma monospora</name>
    <name type="common">Yeast</name>
    <name type="synonym">Endomycopsis monosporus</name>
    <dbReference type="NCBI Taxonomy" id="43982"/>
    <lineage>
        <taxon>Eukaryota</taxon>
        <taxon>Fungi</taxon>
        <taxon>Dikarya</taxon>
        <taxon>Ascomycota</taxon>
        <taxon>Saccharomycotina</taxon>
        <taxon>Pichiomycetes</taxon>
        <taxon>Pichiales</taxon>
        <taxon>Pichiaceae</taxon>
        <taxon>Ambrosiozyma</taxon>
    </lineage>
</organism>
<proteinExistence type="predicted"/>
<evidence type="ECO:0000313" key="2">
    <source>
        <dbReference type="Proteomes" id="UP001165064"/>
    </source>
</evidence>
<reference evidence="1" key="1">
    <citation type="submission" date="2023-04" db="EMBL/GenBank/DDBJ databases">
        <title>Ambrosiozyma monospora NBRC 10751.</title>
        <authorList>
            <person name="Ichikawa N."/>
            <person name="Sato H."/>
            <person name="Tonouchi N."/>
        </authorList>
    </citation>
    <scope>NUCLEOTIDE SEQUENCE</scope>
    <source>
        <strain evidence="1">NBRC 10751</strain>
    </source>
</reference>
<dbReference type="Proteomes" id="UP001165064">
    <property type="component" value="Unassembled WGS sequence"/>
</dbReference>
<protein>
    <submittedName>
        <fullName evidence="1">Unnamed protein product</fullName>
    </submittedName>
</protein>
<comment type="caution">
    <text evidence="1">The sequence shown here is derived from an EMBL/GenBank/DDBJ whole genome shotgun (WGS) entry which is preliminary data.</text>
</comment>
<dbReference type="EMBL" id="BSXS01009306">
    <property type="protein sequence ID" value="GME95200.1"/>
    <property type="molecule type" value="Genomic_DNA"/>
</dbReference>
<gene>
    <name evidence="1" type="ORF">Amon02_000973700</name>
</gene>